<dbReference type="Proteomes" id="UP001174839">
    <property type="component" value="Unassembled WGS sequence"/>
</dbReference>
<dbReference type="InterPro" id="IPR006665">
    <property type="entry name" value="OmpA-like"/>
</dbReference>
<dbReference type="Gene3D" id="3.30.1330.60">
    <property type="entry name" value="OmpA-like domain"/>
    <property type="match status" value="1"/>
</dbReference>
<dbReference type="PANTHER" id="PTHR30329">
    <property type="entry name" value="STATOR ELEMENT OF FLAGELLAR MOTOR COMPLEX"/>
    <property type="match status" value="1"/>
</dbReference>
<dbReference type="PANTHER" id="PTHR30329:SF21">
    <property type="entry name" value="LIPOPROTEIN YIAD-RELATED"/>
    <property type="match status" value="1"/>
</dbReference>
<dbReference type="EMBL" id="JAUDUY010000002">
    <property type="protein sequence ID" value="MDM9630975.1"/>
    <property type="molecule type" value="Genomic_DNA"/>
</dbReference>
<evidence type="ECO:0000313" key="6">
    <source>
        <dbReference type="EMBL" id="MDM9630975.1"/>
    </source>
</evidence>
<proteinExistence type="predicted"/>
<dbReference type="CDD" id="cd07185">
    <property type="entry name" value="OmpA_C-like"/>
    <property type="match status" value="1"/>
</dbReference>
<evidence type="ECO:0000313" key="7">
    <source>
        <dbReference type="Proteomes" id="UP001174839"/>
    </source>
</evidence>
<dbReference type="InterPro" id="IPR050330">
    <property type="entry name" value="Bact_OuterMem_StrucFunc"/>
</dbReference>
<name>A0ABT7WDH7_9FLAO</name>
<protein>
    <submittedName>
        <fullName evidence="6">OmpA family protein</fullName>
    </submittedName>
</protein>
<dbReference type="PROSITE" id="PS51123">
    <property type="entry name" value="OMPA_2"/>
    <property type="match status" value="1"/>
</dbReference>
<comment type="subcellular location">
    <subcellularLocation>
        <location evidence="1">Cell outer membrane</location>
    </subcellularLocation>
</comment>
<accession>A0ABT7WDH7</accession>
<keyword evidence="7" id="KW-1185">Reference proteome</keyword>
<dbReference type="SUPFAM" id="SSF103088">
    <property type="entry name" value="OmpA-like"/>
    <property type="match status" value="1"/>
</dbReference>
<dbReference type="RefSeq" id="WP_289724335.1">
    <property type="nucleotide sequence ID" value="NZ_JAUDUY010000002.1"/>
</dbReference>
<organism evidence="6 7">
    <name type="scientific">Robiginitalea aurantiaca</name>
    <dbReference type="NCBI Taxonomy" id="3056915"/>
    <lineage>
        <taxon>Bacteria</taxon>
        <taxon>Pseudomonadati</taxon>
        <taxon>Bacteroidota</taxon>
        <taxon>Flavobacteriia</taxon>
        <taxon>Flavobacteriales</taxon>
        <taxon>Flavobacteriaceae</taxon>
        <taxon>Robiginitalea</taxon>
    </lineage>
</organism>
<reference evidence="6" key="1">
    <citation type="submission" date="2023-06" db="EMBL/GenBank/DDBJ databases">
        <title>Robiginitalea aurantiacus sp. nov. and Algoriphagus sediminis sp. nov., isolated from coastal sediment.</title>
        <authorList>
            <person name="Zhou Z.Y."/>
            <person name="An J."/>
            <person name="Jia Y.W."/>
            <person name="Du Z.J."/>
        </authorList>
    </citation>
    <scope>NUCLEOTIDE SEQUENCE</scope>
    <source>
        <strain evidence="6">M39</strain>
    </source>
</reference>
<evidence type="ECO:0000256" key="3">
    <source>
        <dbReference type="ARBA" id="ARBA00023237"/>
    </source>
</evidence>
<feature type="domain" description="OmpA-like" evidence="5">
    <location>
        <begin position="252"/>
        <end position="371"/>
    </location>
</feature>
<evidence type="ECO:0000256" key="1">
    <source>
        <dbReference type="ARBA" id="ARBA00004442"/>
    </source>
</evidence>
<keyword evidence="2 4" id="KW-0472">Membrane</keyword>
<gene>
    <name evidence="6" type="ORF">QU605_05815</name>
</gene>
<comment type="caution">
    <text evidence="6">The sequence shown here is derived from an EMBL/GenBank/DDBJ whole genome shotgun (WGS) entry which is preliminary data.</text>
</comment>
<dbReference type="InterPro" id="IPR006664">
    <property type="entry name" value="OMP_bac"/>
</dbReference>
<dbReference type="PRINTS" id="PR01021">
    <property type="entry name" value="OMPADOMAIN"/>
</dbReference>
<sequence>MFLRIHPNLVLIAFLGVLPVFVYSQNLISNPGFETYNECPRHLGNLHQDVADWTTPTSGTTDYFHMCSFHMGTPENFNGVQRTVEGEGYAGFYAYAPDDYREYLQVPLRSTLKAGAVYRLSFYVSLAERSDYAIRDFGILFSSEPLEIDTKKNITKAKRFAYAENEYNYFETPADDFLSDTSDWSRIEARFEAEGTERYLILGNFRTNRQTRTTKTGRSSNKGAYYYIDKVALLEQKPELAIAHASSERQKEGFQLDSLQVFRSLLFEFDTYSLSHPGREELQSLYEFLRQDPDLQLQLAGHTDGKGTVDYNRTLSEKRCLAVAKYLENLGIPSGRIQWEGYGSSRPIASNETEVGRSQNRRVEFLIRKTRHLPPDSEK</sequence>
<dbReference type="InterPro" id="IPR036737">
    <property type="entry name" value="OmpA-like_sf"/>
</dbReference>
<dbReference type="Gene3D" id="2.60.120.260">
    <property type="entry name" value="Galactose-binding domain-like"/>
    <property type="match status" value="1"/>
</dbReference>
<evidence type="ECO:0000259" key="5">
    <source>
        <dbReference type="PROSITE" id="PS51123"/>
    </source>
</evidence>
<evidence type="ECO:0000256" key="4">
    <source>
        <dbReference type="PROSITE-ProRule" id="PRU00473"/>
    </source>
</evidence>
<keyword evidence="3" id="KW-0998">Cell outer membrane</keyword>
<dbReference type="Pfam" id="PF00691">
    <property type="entry name" value="OmpA"/>
    <property type="match status" value="1"/>
</dbReference>
<evidence type="ECO:0000256" key="2">
    <source>
        <dbReference type="ARBA" id="ARBA00023136"/>
    </source>
</evidence>